<proteinExistence type="predicted"/>
<evidence type="ECO:0000259" key="4">
    <source>
        <dbReference type="Pfam" id="PF01370"/>
    </source>
</evidence>
<evidence type="ECO:0000256" key="1">
    <source>
        <dbReference type="ARBA" id="ARBA00022857"/>
    </source>
</evidence>
<dbReference type="InterPro" id="IPR001509">
    <property type="entry name" value="Epimerase_deHydtase"/>
</dbReference>
<keyword evidence="2" id="KW-0119">Carbohydrate metabolism</keyword>
<feature type="transmembrane region" description="Helical" evidence="3">
    <location>
        <begin position="12"/>
        <end position="30"/>
    </location>
</feature>
<evidence type="ECO:0000313" key="5">
    <source>
        <dbReference type="EMBL" id="SVB70924.1"/>
    </source>
</evidence>
<keyword evidence="1" id="KW-0521">NADP</keyword>
<organism evidence="5">
    <name type="scientific">marine metagenome</name>
    <dbReference type="NCBI Taxonomy" id="408172"/>
    <lineage>
        <taxon>unclassified sequences</taxon>
        <taxon>metagenomes</taxon>
        <taxon>ecological metagenomes</taxon>
    </lineage>
</organism>
<keyword evidence="3" id="KW-0472">Membrane</keyword>
<dbReference type="InterPro" id="IPR036291">
    <property type="entry name" value="NAD(P)-bd_dom_sf"/>
</dbReference>
<feature type="domain" description="NAD-dependent epimerase/dehydratase" evidence="4">
    <location>
        <begin position="13"/>
        <end position="194"/>
    </location>
</feature>
<protein>
    <recommendedName>
        <fullName evidence="4">NAD-dependent epimerase/dehydratase domain-containing protein</fullName>
    </recommendedName>
</protein>
<evidence type="ECO:0000256" key="3">
    <source>
        <dbReference type="SAM" id="Phobius"/>
    </source>
</evidence>
<feature type="non-terminal residue" evidence="5">
    <location>
        <position position="194"/>
    </location>
</feature>
<dbReference type="AlphaFoldDB" id="A0A382G8I4"/>
<dbReference type="Pfam" id="PF01370">
    <property type="entry name" value="Epimerase"/>
    <property type="match status" value="1"/>
</dbReference>
<keyword evidence="3" id="KW-0812">Transmembrane</keyword>
<dbReference type="Gene3D" id="3.40.50.720">
    <property type="entry name" value="NAD(P)-binding Rossmann-like Domain"/>
    <property type="match status" value="1"/>
</dbReference>
<reference evidence="5" key="1">
    <citation type="submission" date="2018-05" db="EMBL/GenBank/DDBJ databases">
        <authorList>
            <person name="Lanie J.A."/>
            <person name="Ng W.-L."/>
            <person name="Kazmierczak K.M."/>
            <person name="Andrzejewski T.M."/>
            <person name="Davidsen T.M."/>
            <person name="Wayne K.J."/>
            <person name="Tettelin H."/>
            <person name="Glass J.I."/>
            <person name="Rusch D."/>
            <person name="Podicherti R."/>
            <person name="Tsui H.-C.T."/>
            <person name="Winkler M.E."/>
        </authorList>
    </citation>
    <scope>NUCLEOTIDE SEQUENCE</scope>
</reference>
<evidence type="ECO:0000256" key="2">
    <source>
        <dbReference type="ARBA" id="ARBA00023277"/>
    </source>
</evidence>
<accession>A0A382G8I4</accession>
<dbReference type="SUPFAM" id="SSF51735">
    <property type="entry name" value="NAD(P)-binding Rossmann-fold domains"/>
    <property type="match status" value="1"/>
</dbReference>
<dbReference type="EMBL" id="UINC01053874">
    <property type="protein sequence ID" value="SVB70924.1"/>
    <property type="molecule type" value="Genomic_DNA"/>
</dbReference>
<dbReference type="PANTHER" id="PTHR43103">
    <property type="entry name" value="NUCLEOSIDE-DIPHOSPHATE-SUGAR EPIMERASE"/>
    <property type="match status" value="1"/>
</dbReference>
<name>A0A382G8I4_9ZZZZ</name>
<gene>
    <name evidence="5" type="ORF">METZ01_LOCUS223778</name>
</gene>
<dbReference type="PANTHER" id="PTHR43103:SF3">
    <property type="entry name" value="ADP-L-GLYCERO-D-MANNO-HEPTOSE-6-EPIMERASE"/>
    <property type="match status" value="1"/>
</dbReference>
<keyword evidence="3" id="KW-1133">Transmembrane helix</keyword>
<sequence>MTNNDIDFNNKTILITGGAGFIGSNLAFYFQDNYPQSRVVIFDCFRSEGVFPNGNLKSYGHYKNLIGFSGDVICGNINNKSNLALLNVYKFDYIFHQAAISDTRVYDQEIIMKTNVNSFYDLLEIAKKDKASIVYASSGATYGSLPSPQTVGKENPENPYGFSKLLMDQIAYRYADENPDISIVGLRFFNVYGP</sequence>